<gene>
    <name evidence="1" type="ORF">CLO192961_LOCUS149355</name>
</gene>
<dbReference type="Proteomes" id="UP000766486">
    <property type="component" value="Unassembled WGS sequence"/>
</dbReference>
<dbReference type="PANTHER" id="PTHR14614:SF147">
    <property type="entry name" value="S-ADENOSYLMETHIONINE-DEPENDENT METHYLTRANSFERASE OF THE SEVEN BETA-STRAND FAMILY"/>
    <property type="match status" value="1"/>
</dbReference>
<proteinExistence type="predicted"/>
<comment type="caution">
    <text evidence="1">The sequence shown here is derived from an EMBL/GenBank/DDBJ whole genome shotgun (WGS) entry which is preliminary data.</text>
</comment>
<name>A0ABY6U1A5_BIOOC</name>
<evidence type="ECO:0000313" key="2">
    <source>
        <dbReference type="Proteomes" id="UP000766486"/>
    </source>
</evidence>
<dbReference type="Pfam" id="PF10294">
    <property type="entry name" value="Methyltransf_16"/>
    <property type="match status" value="1"/>
</dbReference>
<dbReference type="CDD" id="cd02440">
    <property type="entry name" value="AdoMet_MTases"/>
    <property type="match status" value="1"/>
</dbReference>
<dbReference type="InterPro" id="IPR019410">
    <property type="entry name" value="Methyltransf_16"/>
</dbReference>
<dbReference type="Gene3D" id="3.40.50.150">
    <property type="entry name" value="Vaccinia Virus protein VP39"/>
    <property type="match status" value="1"/>
</dbReference>
<reference evidence="1 2" key="1">
    <citation type="submission" date="2019-06" db="EMBL/GenBank/DDBJ databases">
        <authorList>
            <person name="Broberg M."/>
        </authorList>
    </citation>
    <scope>NUCLEOTIDE SEQUENCE [LARGE SCALE GENOMIC DNA]</scope>
</reference>
<dbReference type="SUPFAM" id="SSF53335">
    <property type="entry name" value="S-adenosyl-L-methionine-dependent methyltransferases"/>
    <property type="match status" value="1"/>
</dbReference>
<protein>
    <recommendedName>
        <fullName evidence="3">Methyltransferase domain-containing protein</fullName>
    </recommendedName>
</protein>
<keyword evidence="2" id="KW-1185">Reference proteome</keyword>
<accession>A0ABY6U1A5</accession>
<sequence length="404" mass="43914">MRPVGSPLPPTSSLPPLRTLECSTEEQVFSALQGLSALYCPFAFPLDNASDSHRKLLSAADTLVDSGYVSATEGDEDDDCDEGEDRLAALRADNFERSHAERWLTGFIARSEMLECFTSEDSRQRAVDQASWVLESFFASTADQDQQMQEELADYAREFSFPITKDDSQGPMTVDIRLNDGLAGMDSSQPDDVGLQSWGASIVVSKLLCQEPARFGLTAASLGPSPRIIELGAGTGLVGLVMAKLLPRLGISNPTVIATDYHPAVLENLRSNIKTNFPQLDEAPIEAALLDWASPNLEHPLDAPADMLIATDVVYAPEHATWLRDCSTQILGPDGTLWLVATVRQNGRFEGVSETVEAAFGATDRPAGKDGRRLTILHAERLEKSNGIGRGDESGYRLFRIGWA</sequence>
<dbReference type="EMBL" id="CABFNS010000723">
    <property type="protein sequence ID" value="VUC24723.1"/>
    <property type="molecule type" value="Genomic_DNA"/>
</dbReference>
<evidence type="ECO:0000313" key="1">
    <source>
        <dbReference type="EMBL" id="VUC24723.1"/>
    </source>
</evidence>
<dbReference type="PANTHER" id="PTHR14614">
    <property type="entry name" value="HEPATOCELLULAR CARCINOMA-ASSOCIATED ANTIGEN"/>
    <property type="match status" value="1"/>
</dbReference>
<dbReference type="InterPro" id="IPR029063">
    <property type="entry name" value="SAM-dependent_MTases_sf"/>
</dbReference>
<evidence type="ECO:0008006" key="3">
    <source>
        <dbReference type="Google" id="ProtNLM"/>
    </source>
</evidence>
<organism evidence="1 2">
    <name type="scientific">Bionectria ochroleuca</name>
    <name type="common">Gliocladium roseum</name>
    <dbReference type="NCBI Taxonomy" id="29856"/>
    <lineage>
        <taxon>Eukaryota</taxon>
        <taxon>Fungi</taxon>
        <taxon>Dikarya</taxon>
        <taxon>Ascomycota</taxon>
        <taxon>Pezizomycotina</taxon>
        <taxon>Sordariomycetes</taxon>
        <taxon>Hypocreomycetidae</taxon>
        <taxon>Hypocreales</taxon>
        <taxon>Bionectriaceae</taxon>
        <taxon>Clonostachys</taxon>
    </lineage>
</organism>